<dbReference type="Gene3D" id="3.40.50.2020">
    <property type="match status" value="1"/>
</dbReference>
<accession>A0A0U9HH28</accession>
<reference evidence="2" key="1">
    <citation type="journal article" date="2016" name="Genome Announc.">
        <title>Draft Genome Sequence of the Syntrophic Lactate-Degrading Bacterium Tepidanaerobacter syntrophicus JLT.</title>
        <authorList>
            <person name="Matsuura N."/>
            <person name="Ohashi A."/>
            <person name="Tourlousse D.M."/>
            <person name="Sekiguchi Y."/>
        </authorList>
    </citation>
    <scope>NUCLEOTIDE SEQUENCE [LARGE SCALE GENOMIC DNA]</scope>
    <source>
        <strain evidence="2">JL</strain>
    </source>
</reference>
<dbReference type="GO" id="GO:0016757">
    <property type="term" value="F:glycosyltransferase activity"/>
    <property type="evidence" value="ECO:0007669"/>
    <property type="project" value="UniProtKB-KW"/>
</dbReference>
<dbReference type="SUPFAM" id="SSF53271">
    <property type="entry name" value="PRTase-like"/>
    <property type="match status" value="1"/>
</dbReference>
<dbReference type="Proteomes" id="UP000062160">
    <property type="component" value="Unassembled WGS sequence"/>
</dbReference>
<proteinExistence type="predicted"/>
<dbReference type="InterPro" id="IPR029057">
    <property type="entry name" value="PRTase-like"/>
</dbReference>
<keyword evidence="3" id="KW-1185">Reference proteome</keyword>
<dbReference type="OrthoDB" id="9810066at2"/>
<evidence type="ECO:0000313" key="2">
    <source>
        <dbReference type="EMBL" id="GAQ25204.1"/>
    </source>
</evidence>
<dbReference type="InterPro" id="IPR000836">
    <property type="entry name" value="PRTase_dom"/>
</dbReference>
<keyword evidence="2" id="KW-0328">Glycosyltransferase</keyword>
<protein>
    <submittedName>
        <fullName evidence="2">Phosphoribosyltransferase</fullName>
    </submittedName>
</protein>
<dbReference type="Gene3D" id="3.30.1310.20">
    <property type="entry name" value="PRTase-like"/>
    <property type="match status" value="1"/>
</dbReference>
<name>A0A0U9HH28_9FIRM</name>
<evidence type="ECO:0000313" key="3">
    <source>
        <dbReference type="Proteomes" id="UP000062160"/>
    </source>
</evidence>
<dbReference type="CDD" id="cd06223">
    <property type="entry name" value="PRTases_typeI"/>
    <property type="match status" value="1"/>
</dbReference>
<dbReference type="RefSeq" id="WP_059032609.1">
    <property type="nucleotide sequence ID" value="NZ_DF977001.1"/>
</dbReference>
<evidence type="ECO:0000259" key="1">
    <source>
        <dbReference type="Pfam" id="PF00156"/>
    </source>
</evidence>
<dbReference type="STRING" id="224999.GCA_001485475_01219"/>
<sequence length="217" mass="24253">MFKDRTDAGRQLAEKLKAYKNDPDVIVFAIPRGGVVVADEICSKLNLPMDVVVTRKLGAPFNEELAIGAVDPLGEVALNQYAINMLRVGKDYIEQESRIKLQEIRERLKKYRGKDTYDDLTDKKVLLVDDGIATGYTVIAAINFLKGLNPKKILLTVPVIAPDTLLQLKKLADEVVCIISEEPFYAVGQFYENFAQVSDEEVMEILSKYISPSPQDT</sequence>
<dbReference type="AlphaFoldDB" id="A0A0U9HH28"/>
<dbReference type="Pfam" id="PF00156">
    <property type="entry name" value="Pribosyltran"/>
    <property type="match status" value="1"/>
</dbReference>
<feature type="domain" description="Phosphoribosyltransferase" evidence="1">
    <location>
        <begin position="7"/>
        <end position="188"/>
    </location>
</feature>
<dbReference type="EMBL" id="DF977001">
    <property type="protein sequence ID" value="GAQ25204.1"/>
    <property type="molecule type" value="Genomic_DNA"/>
</dbReference>
<keyword evidence="2" id="KW-0808">Transferase</keyword>
<gene>
    <name evidence="2" type="ORF">TSYNT_7222</name>
</gene>
<organism evidence="2">
    <name type="scientific">Tepidanaerobacter syntrophicus</name>
    <dbReference type="NCBI Taxonomy" id="224999"/>
    <lineage>
        <taxon>Bacteria</taxon>
        <taxon>Bacillati</taxon>
        <taxon>Bacillota</taxon>
        <taxon>Clostridia</taxon>
        <taxon>Thermosediminibacterales</taxon>
        <taxon>Tepidanaerobacteraceae</taxon>
        <taxon>Tepidanaerobacter</taxon>
    </lineage>
</organism>